<protein>
    <submittedName>
        <fullName evidence="1">Gp22</fullName>
    </submittedName>
</protein>
<dbReference type="Gene3D" id="1.10.530.10">
    <property type="match status" value="1"/>
</dbReference>
<dbReference type="Proteomes" id="UP000001930">
    <property type="component" value="Chromosome I"/>
</dbReference>
<gene>
    <name evidence="1" type="ordered locus">BTH_I0924</name>
</gene>
<dbReference type="SUPFAM" id="SSF53955">
    <property type="entry name" value="Lysozyme-like"/>
    <property type="match status" value="1"/>
</dbReference>
<dbReference type="EMBL" id="CP000086">
    <property type="protein sequence ID" value="ABC39214.1"/>
    <property type="molecule type" value="Genomic_DNA"/>
</dbReference>
<proteinExistence type="predicted"/>
<dbReference type="HOGENOM" id="CLU_2435247_0_0_4"/>
<name>Q2T019_BURTA</name>
<accession>Q2T019</accession>
<organism evidence="1 2">
    <name type="scientific">Burkholderia thailandensis (strain ATCC 700388 / DSM 13276 / CCUG 48851 / CIP 106301 / E264)</name>
    <dbReference type="NCBI Taxonomy" id="271848"/>
    <lineage>
        <taxon>Bacteria</taxon>
        <taxon>Pseudomonadati</taxon>
        <taxon>Pseudomonadota</taxon>
        <taxon>Betaproteobacteria</taxon>
        <taxon>Burkholderiales</taxon>
        <taxon>Burkholderiaceae</taxon>
        <taxon>Burkholderia</taxon>
        <taxon>pseudomallei group</taxon>
    </lineage>
</organism>
<dbReference type="InterPro" id="IPR023346">
    <property type="entry name" value="Lysozyme-like_dom_sf"/>
</dbReference>
<dbReference type="AlphaFoldDB" id="Q2T019"/>
<reference evidence="1 2" key="1">
    <citation type="journal article" date="2005" name="BMC Genomics">
        <title>Bacterial genome adaptation to niches: divergence of the potential virulence genes in three Burkholderia species of different survival strategies.</title>
        <authorList>
            <person name="Kim H.S."/>
            <person name="Schell M.A."/>
            <person name="Yu Y."/>
            <person name="Ulrich R.L."/>
            <person name="Sarria S.H."/>
            <person name="Nierman W.C."/>
            <person name="DeShazer D."/>
        </authorList>
    </citation>
    <scope>NUCLEOTIDE SEQUENCE [LARGE SCALE GENOMIC DNA]</scope>
    <source>
        <strain evidence="2">ATCC 700388 / DSM 13276 / CCUG 48851 / CIP 106301 / E264</strain>
    </source>
</reference>
<keyword evidence="2" id="KW-1185">Reference proteome</keyword>
<dbReference type="GeneID" id="45120676"/>
<dbReference type="KEGG" id="bte:BTH_I0924"/>
<dbReference type="RefSeq" id="WP_009892399.1">
    <property type="nucleotide sequence ID" value="NC_007651.1"/>
</dbReference>
<evidence type="ECO:0000313" key="2">
    <source>
        <dbReference type="Proteomes" id="UP000001930"/>
    </source>
</evidence>
<sequence>MQAGRYRATAGTWAAYLTGKGARAFAPVEQDRYALELLAASGALALIDAGRLADALACAAVTWSTLGGVHEDRDVQLRAAYARAGGQIVE</sequence>
<evidence type="ECO:0000313" key="1">
    <source>
        <dbReference type="EMBL" id="ABC39214.1"/>
    </source>
</evidence>